<name>A0A564YZ03_HYMDI</name>
<evidence type="ECO:0000313" key="2">
    <source>
        <dbReference type="Proteomes" id="UP000321570"/>
    </source>
</evidence>
<reference evidence="1 2" key="1">
    <citation type="submission" date="2019-07" db="EMBL/GenBank/DDBJ databases">
        <authorList>
            <person name="Jastrzebski P J."/>
            <person name="Paukszto L."/>
            <person name="Jastrzebski P J."/>
        </authorList>
    </citation>
    <scope>NUCLEOTIDE SEQUENCE [LARGE SCALE GENOMIC DNA]</scope>
    <source>
        <strain evidence="1 2">WMS-il1</strain>
    </source>
</reference>
<gene>
    <name evidence="1" type="ORF">WMSIL1_LOCUS11023</name>
</gene>
<sequence length="86" mass="10246">ARLKGRWEWGSHSFFKLTQLQKLAFFWRQTTLSWIVKYVVMKLQENSNLLKGKSAQVSLIVLKTILQIEMNFSILLKTLETTRRKF</sequence>
<evidence type="ECO:0000313" key="1">
    <source>
        <dbReference type="EMBL" id="VUZ52501.1"/>
    </source>
</evidence>
<proteinExistence type="predicted"/>
<keyword evidence="2" id="KW-1185">Reference proteome</keyword>
<protein>
    <submittedName>
        <fullName evidence="1">Uncharacterized protein</fullName>
    </submittedName>
</protein>
<accession>A0A564YZ03</accession>
<organism evidence="1 2">
    <name type="scientific">Hymenolepis diminuta</name>
    <name type="common">Rat tapeworm</name>
    <dbReference type="NCBI Taxonomy" id="6216"/>
    <lineage>
        <taxon>Eukaryota</taxon>
        <taxon>Metazoa</taxon>
        <taxon>Spiralia</taxon>
        <taxon>Lophotrochozoa</taxon>
        <taxon>Platyhelminthes</taxon>
        <taxon>Cestoda</taxon>
        <taxon>Eucestoda</taxon>
        <taxon>Cyclophyllidea</taxon>
        <taxon>Hymenolepididae</taxon>
        <taxon>Hymenolepis</taxon>
    </lineage>
</organism>
<dbReference type="Proteomes" id="UP000321570">
    <property type="component" value="Unassembled WGS sequence"/>
</dbReference>
<feature type="non-terminal residue" evidence="1">
    <location>
        <position position="1"/>
    </location>
</feature>
<dbReference type="AlphaFoldDB" id="A0A564YZ03"/>
<dbReference type="EMBL" id="CABIJS010000499">
    <property type="protein sequence ID" value="VUZ52501.1"/>
    <property type="molecule type" value="Genomic_DNA"/>
</dbReference>